<keyword evidence="3" id="KW-1185">Reference proteome</keyword>
<dbReference type="Proteomes" id="UP001209878">
    <property type="component" value="Unassembled WGS sequence"/>
</dbReference>
<evidence type="ECO:0000313" key="2">
    <source>
        <dbReference type="EMBL" id="KAK2181340.1"/>
    </source>
</evidence>
<evidence type="ECO:0000313" key="3">
    <source>
        <dbReference type="Proteomes" id="UP001209878"/>
    </source>
</evidence>
<dbReference type="PANTHER" id="PTHR13225:SF3">
    <property type="entry name" value="UPF0489 PROTEIN C5ORF22"/>
    <property type="match status" value="1"/>
</dbReference>
<reference evidence="2" key="1">
    <citation type="journal article" date="2023" name="Mol. Biol. Evol.">
        <title>Third-Generation Sequencing Reveals the Adaptive Role of the Epigenome in Three Deep-Sea Polychaetes.</title>
        <authorList>
            <person name="Perez M."/>
            <person name="Aroh O."/>
            <person name="Sun Y."/>
            <person name="Lan Y."/>
            <person name="Juniper S.K."/>
            <person name="Young C.R."/>
            <person name="Angers B."/>
            <person name="Qian P.Y."/>
        </authorList>
    </citation>
    <scope>NUCLEOTIDE SEQUENCE</scope>
    <source>
        <strain evidence="2">R07B-5</strain>
    </source>
</reference>
<sequence>MCALFYVRDVTLQELVTSLRQRKDESVDFNWLHEIGCSCDDTELPEHFSSTQEISDLVAGVRLLLVSLPTPPRIITIARCGYRVQHCCVFVWLLLSDLWCGTW</sequence>
<gene>
    <name evidence="2" type="ORF">NP493_403g05015</name>
</gene>
<name>A0AAD9L1N4_RIDPI</name>
<dbReference type="PANTHER" id="PTHR13225">
    <property type="entry name" value="MISEXPRESSION SUPPRESSOR OF RAS 6"/>
    <property type="match status" value="1"/>
</dbReference>
<comment type="similarity">
    <text evidence="1">Belongs to the UPF0489 family.</text>
</comment>
<proteinExistence type="inferred from homology"/>
<evidence type="ECO:0000256" key="1">
    <source>
        <dbReference type="ARBA" id="ARBA00007099"/>
    </source>
</evidence>
<comment type="caution">
    <text evidence="2">The sequence shown here is derived from an EMBL/GenBank/DDBJ whole genome shotgun (WGS) entry which is preliminary data.</text>
</comment>
<protein>
    <submittedName>
        <fullName evidence="2">Uncharacterized protein</fullName>
    </submittedName>
</protein>
<accession>A0AAD9L1N4</accession>
<dbReference type="AlphaFoldDB" id="A0AAD9L1N4"/>
<dbReference type="InterPro" id="IPR024131">
    <property type="entry name" value="UPF0489"/>
</dbReference>
<dbReference type="EMBL" id="JAODUO010000402">
    <property type="protein sequence ID" value="KAK2181340.1"/>
    <property type="molecule type" value="Genomic_DNA"/>
</dbReference>
<organism evidence="2 3">
    <name type="scientific">Ridgeia piscesae</name>
    <name type="common">Tubeworm</name>
    <dbReference type="NCBI Taxonomy" id="27915"/>
    <lineage>
        <taxon>Eukaryota</taxon>
        <taxon>Metazoa</taxon>
        <taxon>Spiralia</taxon>
        <taxon>Lophotrochozoa</taxon>
        <taxon>Annelida</taxon>
        <taxon>Polychaeta</taxon>
        <taxon>Sedentaria</taxon>
        <taxon>Canalipalpata</taxon>
        <taxon>Sabellida</taxon>
        <taxon>Siboglinidae</taxon>
        <taxon>Ridgeia</taxon>
    </lineage>
</organism>